<name>A0ABR1FVD9_AURAN</name>
<dbReference type="PRINTS" id="PR00111">
    <property type="entry name" value="ABHYDROLASE"/>
</dbReference>
<evidence type="ECO:0000313" key="12">
    <source>
        <dbReference type="Proteomes" id="UP001363151"/>
    </source>
</evidence>
<dbReference type="EC" id="3.4.11.5" evidence="8"/>
<evidence type="ECO:0000256" key="2">
    <source>
        <dbReference type="ARBA" id="ARBA00004496"/>
    </source>
</evidence>
<keyword evidence="5" id="KW-0963">Cytoplasm</keyword>
<evidence type="ECO:0000256" key="9">
    <source>
        <dbReference type="SAM" id="SignalP"/>
    </source>
</evidence>
<keyword evidence="7 8" id="KW-0378">Hydrolase</keyword>
<feature type="domain" description="AB hydrolase-1" evidence="10">
    <location>
        <begin position="88"/>
        <end position="363"/>
    </location>
</feature>
<dbReference type="EMBL" id="JBBJCI010000224">
    <property type="protein sequence ID" value="KAK7239277.1"/>
    <property type="molecule type" value="Genomic_DNA"/>
</dbReference>
<proteinExistence type="inferred from homology"/>
<dbReference type="InterPro" id="IPR002410">
    <property type="entry name" value="Peptidase_S33"/>
</dbReference>
<feature type="chain" id="PRO_5045953190" description="Proline iminopeptidase" evidence="9">
    <location>
        <begin position="17"/>
        <end position="380"/>
    </location>
</feature>
<dbReference type="InterPro" id="IPR000073">
    <property type="entry name" value="AB_hydrolase_1"/>
</dbReference>
<accession>A0ABR1FVD9</accession>
<organism evidence="11 12">
    <name type="scientific">Aureococcus anophagefferens</name>
    <name type="common">Harmful bloom alga</name>
    <dbReference type="NCBI Taxonomy" id="44056"/>
    <lineage>
        <taxon>Eukaryota</taxon>
        <taxon>Sar</taxon>
        <taxon>Stramenopiles</taxon>
        <taxon>Ochrophyta</taxon>
        <taxon>Pelagophyceae</taxon>
        <taxon>Pelagomonadales</taxon>
        <taxon>Pelagomonadaceae</taxon>
        <taxon>Aureococcus</taxon>
    </lineage>
</organism>
<dbReference type="Proteomes" id="UP001363151">
    <property type="component" value="Unassembled WGS sequence"/>
</dbReference>
<evidence type="ECO:0000256" key="7">
    <source>
        <dbReference type="ARBA" id="ARBA00022801"/>
    </source>
</evidence>
<protein>
    <recommendedName>
        <fullName evidence="8">Proline iminopeptidase</fullName>
        <ecNumber evidence="8">3.4.11.5</ecNumber>
    </recommendedName>
</protein>
<evidence type="ECO:0000256" key="6">
    <source>
        <dbReference type="ARBA" id="ARBA00022670"/>
    </source>
</evidence>
<evidence type="ECO:0000256" key="3">
    <source>
        <dbReference type="ARBA" id="ARBA00010088"/>
    </source>
</evidence>
<dbReference type="InterPro" id="IPR005944">
    <property type="entry name" value="Pro_iminopeptidase"/>
</dbReference>
<keyword evidence="6 8" id="KW-0645">Protease</keyword>
<dbReference type="PANTHER" id="PTHR43722:SF1">
    <property type="entry name" value="PROLINE IMINOPEPTIDASE"/>
    <property type="match status" value="1"/>
</dbReference>
<evidence type="ECO:0000256" key="1">
    <source>
        <dbReference type="ARBA" id="ARBA00001585"/>
    </source>
</evidence>
<evidence type="ECO:0000256" key="5">
    <source>
        <dbReference type="ARBA" id="ARBA00022490"/>
    </source>
</evidence>
<comment type="catalytic activity">
    <reaction evidence="1 8">
        <text>Release of N-terminal proline from a peptide.</text>
        <dbReference type="EC" id="3.4.11.5"/>
    </reaction>
</comment>
<evidence type="ECO:0000256" key="8">
    <source>
        <dbReference type="RuleBase" id="RU003421"/>
    </source>
</evidence>
<evidence type="ECO:0000256" key="4">
    <source>
        <dbReference type="ARBA" id="ARBA00022438"/>
    </source>
</evidence>
<keyword evidence="9" id="KW-0732">Signal</keyword>
<dbReference type="PRINTS" id="PR00793">
    <property type="entry name" value="PROAMNOPTASE"/>
</dbReference>
<comment type="subcellular location">
    <subcellularLocation>
        <location evidence="2">Cytoplasm</location>
    </subcellularLocation>
</comment>
<dbReference type="InterPro" id="IPR029058">
    <property type="entry name" value="AB_hydrolase_fold"/>
</dbReference>
<feature type="signal peptide" evidence="9">
    <location>
        <begin position="1"/>
        <end position="16"/>
    </location>
</feature>
<gene>
    <name evidence="11" type="ORF">SO694_00025253</name>
</gene>
<dbReference type="NCBIfam" id="TIGR01249">
    <property type="entry name" value="pro_imino_pep_1"/>
    <property type="match status" value="1"/>
</dbReference>
<dbReference type="PANTHER" id="PTHR43722">
    <property type="entry name" value="PROLINE IMINOPEPTIDASE"/>
    <property type="match status" value="1"/>
</dbReference>
<reference evidence="11 12" key="1">
    <citation type="submission" date="2024-03" db="EMBL/GenBank/DDBJ databases">
        <title>Aureococcus anophagefferens CCMP1851 and Kratosvirus quantuckense: Draft genome of a second virus-susceptible host strain in the model system.</title>
        <authorList>
            <person name="Chase E."/>
            <person name="Truchon A.R."/>
            <person name="Schepens W."/>
            <person name="Wilhelm S.W."/>
        </authorList>
    </citation>
    <scope>NUCLEOTIDE SEQUENCE [LARGE SCALE GENOMIC DNA]</scope>
    <source>
        <strain evidence="11 12">CCMP1851</strain>
    </source>
</reference>
<keyword evidence="12" id="KW-1185">Reference proteome</keyword>
<evidence type="ECO:0000259" key="10">
    <source>
        <dbReference type="Pfam" id="PF00561"/>
    </source>
</evidence>
<sequence length="380" mass="42116">MMAARLAMTHARRVLAVATVATVALQPLRRRSTARSFAGGFHAEGAEGGNFEGTRFYPQPDLIDSGVIEAGTIHRVAYSVYGNPDGKAVLFVHGGPGGGTAPENARFFDPAVYRVVLVDQRGCGKSTPFAELEENTTWDLVEDFEKVRETLGIDEWLVFGGSWGSTLALTYAVCHPKRTTELVLRGIFLVRKKELDFFYEGKGTNFLFPEPWEVYEAQIPPEEAEKDGYVAAYGRRLRGELGDEAMRSAAKAWSVWEGSVSRLRPPSREQIMGKWADDDFSLAFARIENHYFTSGGRVGEPAGFFERDGWLLEPAQTDRIKHIPTVIVQGRYDVVCPATSAYELHKALPDSTLHLTTTGHSSLEPDIIERLVAATDKFRP</sequence>
<dbReference type="Pfam" id="PF00561">
    <property type="entry name" value="Abhydrolase_1"/>
    <property type="match status" value="1"/>
</dbReference>
<comment type="similarity">
    <text evidence="3 8">Belongs to the peptidase S33 family.</text>
</comment>
<dbReference type="SUPFAM" id="SSF53474">
    <property type="entry name" value="alpha/beta-Hydrolases"/>
    <property type="match status" value="1"/>
</dbReference>
<keyword evidence="4 8" id="KW-0031">Aminopeptidase</keyword>
<dbReference type="Gene3D" id="3.40.50.1820">
    <property type="entry name" value="alpha/beta hydrolase"/>
    <property type="match status" value="1"/>
</dbReference>
<evidence type="ECO:0000313" key="11">
    <source>
        <dbReference type="EMBL" id="KAK7239277.1"/>
    </source>
</evidence>
<comment type="caution">
    <text evidence="11">The sequence shown here is derived from an EMBL/GenBank/DDBJ whole genome shotgun (WGS) entry which is preliminary data.</text>
</comment>